<evidence type="ECO:0000256" key="2">
    <source>
        <dbReference type="ARBA" id="ARBA00022801"/>
    </source>
</evidence>
<dbReference type="PANTHER" id="PTHR48081">
    <property type="entry name" value="AB HYDROLASE SUPERFAMILY PROTEIN C4A8.06C"/>
    <property type="match status" value="1"/>
</dbReference>
<keyword evidence="5" id="KW-1185">Reference proteome</keyword>
<gene>
    <name evidence="4" type="ORF">FrCorBMG51_05345</name>
</gene>
<evidence type="ECO:0000259" key="3">
    <source>
        <dbReference type="Pfam" id="PF07859"/>
    </source>
</evidence>
<dbReference type="PANTHER" id="PTHR48081:SF30">
    <property type="entry name" value="ACETYL-HYDROLASE LIPR-RELATED"/>
    <property type="match status" value="1"/>
</dbReference>
<dbReference type="SUPFAM" id="SSF53474">
    <property type="entry name" value="alpha/beta-Hydrolases"/>
    <property type="match status" value="1"/>
</dbReference>
<evidence type="ECO:0000313" key="4">
    <source>
        <dbReference type="EMBL" id="KLL12417.1"/>
    </source>
</evidence>
<comment type="similarity">
    <text evidence="1">Belongs to the 'GDXG' lipolytic enzyme family.</text>
</comment>
<evidence type="ECO:0000313" key="5">
    <source>
        <dbReference type="Proteomes" id="UP000035425"/>
    </source>
</evidence>
<dbReference type="EMBL" id="JWIO01000005">
    <property type="protein sequence ID" value="KLL12417.1"/>
    <property type="molecule type" value="Genomic_DNA"/>
</dbReference>
<dbReference type="Gene3D" id="3.40.50.1820">
    <property type="entry name" value="alpha/beta hydrolase"/>
    <property type="match status" value="1"/>
</dbReference>
<dbReference type="Proteomes" id="UP000035425">
    <property type="component" value="Unassembled WGS sequence"/>
</dbReference>
<protein>
    <recommendedName>
        <fullName evidence="3">Alpha/beta hydrolase fold-3 domain-containing protein</fullName>
    </recommendedName>
</protein>
<keyword evidence="2" id="KW-0378">Hydrolase</keyword>
<dbReference type="InterPro" id="IPR013094">
    <property type="entry name" value="AB_hydrolase_3"/>
</dbReference>
<dbReference type="InterPro" id="IPR029058">
    <property type="entry name" value="AB_hydrolase_fold"/>
</dbReference>
<name>A0ABR5F6V1_9ACTN</name>
<dbReference type="RefSeq" id="WP_052914339.1">
    <property type="nucleotide sequence ID" value="NZ_JWIO01000005.1"/>
</dbReference>
<proteinExistence type="inferred from homology"/>
<dbReference type="InterPro" id="IPR050300">
    <property type="entry name" value="GDXG_lipolytic_enzyme"/>
</dbReference>
<evidence type="ECO:0000256" key="1">
    <source>
        <dbReference type="ARBA" id="ARBA00010515"/>
    </source>
</evidence>
<sequence length="302" mass="31331">MPSPGNELVRKHWTNLVAALAPPAGIPEYRASFEELCATFPVPAGTLVEKVDAGGIPALVITHPDVDPGPAGSTVLWTHSGGYIFGSAHGYRSFGAAVSLAAGARVLMVDYRLAPEHPYPAALDDATGAYRWLLAQGTAPERIVVGGDSAGGGLALATLLALRDAGDPLPAGGVAVSPVADYTLSGESMDTRAHVDPIASRETLDGLGALYRGDAAVDNPYLSPLFGDYSGIPPLLLLVGTDEVLHDDAVRVVAKATAAGVDARLIVGQDQTHIWTLFASILPEGQQAVDEIGRFVRQVSTK</sequence>
<reference evidence="4 5" key="1">
    <citation type="submission" date="2014-12" db="EMBL/GenBank/DDBJ databases">
        <title>Frankia sp. BMG5.1 draft genome.</title>
        <authorList>
            <person name="Gtari M."/>
            <person name="Ghodhbane-Gtari F."/>
            <person name="Nouioui I."/>
            <person name="Ktari A."/>
            <person name="Hezbri K."/>
            <person name="Mimouni W."/>
            <person name="Sbissi I."/>
            <person name="Ayari A."/>
            <person name="Yamanaka T."/>
            <person name="Normand P."/>
            <person name="Tisa L.S."/>
            <person name="Boudabous A."/>
        </authorList>
    </citation>
    <scope>NUCLEOTIDE SEQUENCE [LARGE SCALE GENOMIC DNA]</scope>
    <source>
        <strain evidence="4 5">BMG5.1</strain>
    </source>
</reference>
<comment type="caution">
    <text evidence="4">The sequence shown here is derived from an EMBL/GenBank/DDBJ whole genome shotgun (WGS) entry which is preliminary data.</text>
</comment>
<dbReference type="Pfam" id="PF07859">
    <property type="entry name" value="Abhydrolase_3"/>
    <property type="match status" value="1"/>
</dbReference>
<accession>A0ABR5F6V1</accession>
<organism evidence="4 5">
    <name type="scientific">Protofrankia coriariae</name>
    <dbReference type="NCBI Taxonomy" id="1562887"/>
    <lineage>
        <taxon>Bacteria</taxon>
        <taxon>Bacillati</taxon>
        <taxon>Actinomycetota</taxon>
        <taxon>Actinomycetes</taxon>
        <taxon>Frankiales</taxon>
        <taxon>Frankiaceae</taxon>
        <taxon>Protofrankia</taxon>
    </lineage>
</organism>
<feature type="domain" description="Alpha/beta hydrolase fold-3" evidence="3">
    <location>
        <begin position="75"/>
        <end position="275"/>
    </location>
</feature>